<sequence length="208" mass="23388">MNGRSLGLTWPCLHQITNQLLSIKRLAVNVKAQHMLDFVPTQSSKSNFKLYFICDSYLGADQEFDLPLRIHDAPSSSEKSSRGERNANTNRKMSMIIVFSNFKMPVGGKMREVISLHMGQAGVQIGNACWELYCLEHGIQPDGRMPADESVGVEDHSYKTFFSETPSGKHVPRSIFVDLESTVVDEIRTGTYRQVNRTNGTQTLVLFD</sequence>
<keyword evidence="2" id="KW-0493">Microtubule</keyword>
<organism evidence="8 9">
    <name type="scientific">Heterodera trifolii</name>
    <dbReference type="NCBI Taxonomy" id="157864"/>
    <lineage>
        <taxon>Eukaryota</taxon>
        <taxon>Metazoa</taxon>
        <taxon>Ecdysozoa</taxon>
        <taxon>Nematoda</taxon>
        <taxon>Chromadorea</taxon>
        <taxon>Rhabditida</taxon>
        <taxon>Tylenchina</taxon>
        <taxon>Tylenchomorpha</taxon>
        <taxon>Tylenchoidea</taxon>
        <taxon>Heteroderidae</taxon>
        <taxon>Heteroderinae</taxon>
        <taxon>Heterodera</taxon>
    </lineage>
</organism>
<dbReference type="Proteomes" id="UP001620626">
    <property type="component" value="Unassembled WGS sequence"/>
</dbReference>
<dbReference type="GO" id="GO:0005874">
    <property type="term" value="C:microtubule"/>
    <property type="evidence" value="ECO:0007669"/>
    <property type="project" value="UniProtKB-KW"/>
</dbReference>
<evidence type="ECO:0000313" key="8">
    <source>
        <dbReference type="EMBL" id="KAL3103902.1"/>
    </source>
</evidence>
<evidence type="ECO:0000259" key="7">
    <source>
        <dbReference type="Pfam" id="PF00091"/>
    </source>
</evidence>
<evidence type="ECO:0000256" key="5">
    <source>
        <dbReference type="ARBA" id="ARBA00023134"/>
    </source>
</evidence>
<dbReference type="AlphaFoldDB" id="A0ABD2KMD2"/>
<keyword evidence="3" id="KW-0547">Nucleotide-binding</keyword>
<evidence type="ECO:0000256" key="1">
    <source>
        <dbReference type="ARBA" id="ARBA00009636"/>
    </source>
</evidence>
<dbReference type="InterPro" id="IPR035892">
    <property type="entry name" value="C2_domain_sf"/>
</dbReference>
<dbReference type="InterPro" id="IPR000217">
    <property type="entry name" value="Tubulin"/>
</dbReference>
<reference evidence="8 9" key="1">
    <citation type="submission" date="2024-10" db="EMBL/GenBank/DDBJ databases">
        <authorList>
            <person name="Kim D."/>
        </authorList>
    </citation>
    <scope>NUCLEOTIDE SEQUENCE [LARGE SCALE GENOMIC DNA]</scope>
    <source>
        <strain evidence="8">BH-2024</strain>
    </source>
</reference>
<dbReference type="InterPro" id="IPR014756">
    <property type="entry name" value="Ig_E-set"/>
</dbReference>
<keyword evidence="5" id="KW-0342">GTP-binding</keyword>
<dbReference type="InterPro" id="IPR002452">
    <property type="entry name" value="Alpha_tubulin"/>
</dbReference>
<evidence type="ECO:0000256" key="4">
    <source>
        <dbReference type="ARBA" id="ARBA00022801"/>
    </source>
</evidence>
<dbReference type="PANTHER" id="PTHR11588">
    <property type="entry name" value="TUBULIN"/>
    <property type="match status" value="1"/>
</dbReference>
<protein>
    <recommendedName>
        <fullName evidence="7">Tubulin/FtsZ GTPase domain-containing protein</fullName>
    </recommendedName>
</protein>
<evidence type="ECO:0000256" key="6">
    <source>
        <dbReference type="ARBA" id="ARBA00049117"/>
    </source>
</evidence>
<dbReference type="GO" id="GO:0005525">
    <property type="term" value="F:GTP binding"/>
    <property type="evidence" value="ECO:0007669"/>
    <property type="project" value="UniProtKB-KW"/>
</dbReference>
<dbReference type="PRINTS" id="PR01162">
    <property type="entry name" value="ALPHATUBULIN"/>
</dbReference>
<comment type="similarity">
    <text evidence="1">Belongs to the tubulin family.</text>
</comment>
<comment type="caution">
    <text evidence="8">The sequence shown here is derived from an EMBL/GenBank/DDBJ whole genome shotgun (WGS) entry which is preliminary data.</text>
</comment>
<feature type="domain" description="Tubulin/FtsZ GTPase" evidence="7">
    <location>
        <begin position="112"/>
        <end position="194"/>
    </location>
</feature>
<proteinExistence type="inferred from homology"/>
<evidence type="ECO:0000256" key="2">
    <source>
        <dbReference type="ARBA" id="ARBA00022701"/>
    </source>
</evidence>
<dbReference type="PRINTS" id="PR01161">
    <property type="entry name" value="TUBULIN"/>
</dbReference>
<gene>
    <name evidence="8" type="ORF">niasHT_022417</name>
</gene>
<evidence type="ECO:0000313" key="9">
    <source>
        <dbReference type="Proteomes" id="UP001620626"/>
    </source>
</evidence>
<dbReference type="Gene3D" id="3.40.50.1440">
    <property type="entry name" value="Tubulin/FtsZ, GTPase domain"/>
    <property type="match status" value="1"/>
</dbReference>
<keyword evidence="9" id="KW-1185">Reference proteome</keyword>
<accession>A0ABD2KMD2</accession>
<dbReference type="InterPro" id="IPR003008">
    <property type="entry name" value="Tubulin_FtsZ_GTPase"/>
</dbReference>
<keyword evidence="4" id="KW-0378">Hydrolase</keyword>
<dbReference type="Pfam" id="PF00091">
    <property type="entry name" value="Tubulin"/>
    <property type="match status" value="1"/>
</dbReference>
<dbReference type="Gene3D" id="2.60.40.150">
    <property type="entry name" value="C2 domain"/>
    <property type="match status" value="1"/>
</dbReference>
<dbReference type="InterPro" id="IPR036525">
    <property type="entry name" value="Tubulin/FtsZ_GTPase_sf"/>
</dbReference>
<dbReference type="SUPFAM" id="SSF52490">
    <property type="entry name" value="Tubulin nucleotide-binding domain-like"/>
    <property type="match status" value="1"/>
</dbReference>
<evidence type="ECO:0000256" key="3">
    <source>
        <dbReference type="ARBA" id="ARBA00022741"/>
    </source>
</evidence>
<dbReference type="SUPFAM" id="SSF81296">
    <property type="entry name" value="E set domains"/>
    <property type="match status" value="1"/>
</dbReference>
<dbReference type="EMBL" id="JBICBT010000724">
    <property type="protein sequence ID" value="KAL3103902.1"/>
    <property type="molecule type" value="Genomic_DNA"/>
</dbReference>
<name>A0ABD2KMD2_9BILA</name>
<comment type="catalytic activity">
    <reaction evidence="6">
        <text>GTP + H2O = GDP + phosphate + H(+)</text>
        <dbReference type="Rhea" id="RHEA:19669"/>
        <dbReference type="ChEBI" id="CHEBI:15377"/>
        <dbReference type="ChEBI" id="CHEBI:15378"/>
        <dbReference type="ChEBI" id="CHEBI:37565"/>
        <dbReference type="ChEBI" id="CHEBI:43474"/>
        <dbReference type="ChEBI" id="CHEBI:58189"/>
    </reaction>
    <physiologicalReaction direction="left-to-right" evidence="6">
        <dbReference type="Rhea" id="RHEA:19670"/>
    </physiologicalReaction>
</comment>
<dbReference type="GO" id="GO:0016787">
    <property type="term" value="F:hydrolase activity"/>
    <property type="evidence" value="ECO:0007669"/>
    <property type="project" value="UniProtKB-KW"/>
</dbReference>